<feature type="domain" description="ABC-type glycine betaine transport system substrate-binding" evidence="5">
    <location>
        <begin position="204"/>
        <end position="303"/>
    </location>
</feature>
<gene>
    <name evidence="6" type="ORF">AN965_13930</name>
</gene>
<dbReference type="PANTHER" id="PTHR47737">
    <property type="entry name" value="GLYCINE BETAINE/PROLINE BETAINE TRANSPORT SYSTEM PERMEASE PROTEIN PROW"/>
    <property type="match status" value="1"/>
</dbReference>
<keyword evidence="2" id="KW-0813">Transport</keyword>
<dbReference type="Gene3D" id="3.40.190.100">
    <property type="entry name" value="Glycine betaine-binding periplasmic protein, domain 2"/>
    <property type="match status" value="1"/>
</dbReference>
<dbReference type="GO" id="GO:0043190">
    <property type="term" value="C:ATP-binding cassette (ABC) transporter complex"/>
    <property type="evidence" value="ECO:0007669"/>
    <property type="project" value="InterPro"/>
</dbReference>
<evidence type="ECO:0000256" key="2">
    <source>
        <dbReference type="ARBA" id="ARBA00022448"/>
    </source>
</evidence>
<feature type="domain" description="ABC-type glycine betaine transport system substrate-binding" evidence="5">
    <location>
        <begin position="52"/>
        <end position="185"/>
    </location>
</feature>
<dbReference type="Gene3D" id="3.10.105.10">
    <property type="entry name" value="Dipeptide-binding Protein, Domain 3"/>
    <property type="match status" value="1"/>
</dbReference>
<evidence type="ECO:0000313" key="6">
    <source>
        <dbReference type="EMBL" id="KQL56413.1"/>
    </source>
</evidence>
<evidence type="ECO:0000256" key="3">
    <source>
        <dbReference type="ARBA" id="ARBA00022475"/>
    </source>
</evidence>
<evidence type="ECO:0000259" key="5">
    <source>
        <dbReference type="Pfam" id="PF04069"/>
    </source>
</evidence>
<evidence type="ECO:0000256" key="4">
    <source>
        <dbReference type="ARBA" id="ARBA00023136"/>
    </source>
</evidence>
<organism evidence="6 7">
    <name type="scientific">Alkalicoccobacillus plakortidis</name>
    <dbReference type="NCBI Taxonomy" id="444060"/>
    <lineage>
        <taxon>Bacteria</taxon>
        <taxon>Bacillati</taxon>
        <taxon>Bacillota</taxon>
        <taxon>Bacilli</taxon>
        <taxon>Bacillales</taxon>
        <taxon>Bacillaceae</taxon>
        <taxon>Alkalicoccobacillus</taxon>
    </lineage>
</organism>
<keyword evidence="4" id="KW-0472">Membrane</keyword>
<dbReference type="PANTHER" id="PTHR47737:SF1">
    <property type="entry name" value="GLYCINE BETAINE_PROLINE BETAINE TRANSPORT SYSTEM PERMEASE PROTEIN PROW"/>
    <property type="match status" value="1"/>
</dbReference>
<comment type="caution">
    <text evidence="6">The sequence shown here is derived from an EMBL/GenBank/DDBJ whole genome shotgun (WGS) entry which is preliminary data.</text>
</comment>
<dbReference type="GO" id="GO:0005275">
    <property type="term" value="F:amine transmembrane transporter activity"/>
    <property type="evidence" value="ECO:0007669"/>
    <property type="project" value="TreeGrafter"/>
</dbReference>
<sequence>MNWKHIGTTTSLALVVTLAACGSDDNGDGNTGSVEDEADMLSQEEIAENLTAITGIEPGAGIMTATDDAIEHYNLDLELDVSSSAVMTQQLANHIENHDPIVVTGWSPHWKFESFDLKYLDDPDNIYGDAENIHTIARLGLEEDMPEAHQILTNFFWTPEDMEAVMLEIEEGASPEEAARNWVDENQETVSEWTNGVEEVDGQSITLSLVNWDSEIASTNVIATVLTDMGFEANLMDMEAPYMWQSLATGDSDASVAAWLPLTHGHFIEDYEGDLEDLGENLEGTKIGLVVPEYMDIDSITDLPTND</sequence>
<dbReference type="EMBL" id="LJJD01000030">
    <property type="protein sequence ID" value="KQL56413.1"/>
    <property type="molecule type" value="Genomic_DNA"/>
</dbReference>
<keyword evidence="7" id="KW-1185">Reference proteome</keyword>
<dbReference type="GO" id="GO:0031460">
    <property type="term" value="P:glycine betaine transport"/>
    <property type="evidence" value="ECO:0007669"/>
    <property type="project" value="TreeGrafter"/>
</dbReference>
<dbReference type="AlphaFoldDB" id="A0A9D5DLX7"/>
<dbReference type="Pfam" id="PF04069">
    <property type="entry name" value="OpuAC"/>
    <property type="match status" value="2"/>
</dbReference>
<reference evidence="6 7" key="1">
    <citation type="submission" date="2015-09" db="EMBL/GenBank/DDBJ databases">
        <title>Genome sequencing project for genomic taxonomy and phylogenomics of Bacillus-like bacteria.</title>
        <authorList>
            <person name="Liu B."/>
            <person name="Wang J."/>
            <person name="Zhu Y."/>
            <person name="Liu G."/>
            <person name="Chen Q."/>
            <person name="Chen Z."/>
            <person name="Lan J."/>
            <person name="Che J."/>
            <person name="Ge C."/>
            <person name="Shi H."/>
            <person name="Pan Z."/>
            <person name="Liu X."/>
        </authorList>
    </citation>
    <scope>NUCLEOTIDE SEQUENCE [LARGE SCALE GENOMIC DNA]</scope>
    <source>
        <strain evidence="6 7">DSM 19153</strain>
    </source>
</reference>
<keyword evidence="3" id="KW-1003">Cell membrane</keyword>
<dbReference type="Proteomes" id="UP000051061">
    <property type="component" value="Unassembled WGS sequence"/>
</dbReference>
<comment type="subcellular location">
    <subcellularLocation>
        <location evidence="1">Cell membrane</location>
    </subcellularLocation>
</comment>
<dbReference type="GO" id="GO:0015226">
    <property type="term" value="F:carnitine transmembrane transporter activity"/>
    <property type="evidence" value="ECO:0007669"/>
    <property type="project" value="TreeGrafter"/>
</dbReference>
<name>A0A9D5DLX7_9BACI</name>
<evidence type="ECO:0000256" key="1">
    <source>
        <dbReference type="ARBA" id="ARBA00004236"/>
    </source>
</evidence>
<protein>
    <submittedName>
        <fullName evidence="6">Glycine/betaine ABC transporter</fullName>
    </submittedName>
</protein>
<dbReference type="SUPFAM" id="SSF53850">
    <property type="entry name" value="Periplasmic binding protein-like II"/>
    <property type="match status" value="2"/>
</dbReference>
<proteinExistence type="predicted"/>
<dbReference type="InterPro" id="IPR007210">
    <property type="entry name" value="ABC_Gly_betaine_transp_sub-bd"/>
</dbReference>
<dbReference type="GO" id="GO:0015871">
    <property type="term" value="P:choline transport"/>
    <property type="evidence" value="ECO:0007669"/>
    <property type="project" value="TreeGrafter"/>
</dbReference>
<accession>A0A9D5DLX7</accession>
<dbReference type="PROSITE" id="PS51257">
    <property type="entry name" value="PROKAR_LIPOPROTEIN"/>
    <property type="match status" value="1"/>
</dbReference>
<evidence type="ECO:0000313" key="7">
    <source>
        <dbReference type="Proteomes" id="UP000051061"/>
    </source>
</evidence>